<dbReference type="EMBL" id="JACAZH010000004">
    <property type="protein sequence ID" value="KAF7371078.1"/>
    <property type="molecule type" value="Genomic_DNA"/>
</dbReference>
<feature type="region of interest" description="Disordered" evidence="2">
    <location>
        <begin position="1"/>
        <end position="25"/>
    </location>
</feature>
<feature type="compositionally biased region" description="Basic residues" evidence="2">
    <location>
        <begin position="565"/>
        <end position="582"/>
    </location>
</feature>
<reference evidence="4" key="1">
    <citation type="submission" date="2020-05" db="EMBL/GenBank/DDBJ databases">
        <title>Mycena genomes resolve the evolution of fungal bioluminescence.</title>
        <authorList>
            <person name="Tsai I.J."/>
        </authorList>
    </citation>
    <scope>NUCLEOTIDE SEQUENCE</scope>
    <source>
        <strain evidence="4">160909Yilan</strain>
    </source>
</reference>
<feature type="transmembrane region" description="Helical" evidence="3">
    <location>
        <begin position="1033"/>
        <end position="1063"/>
    </location>
</feature>
<keyword evidence="3" id="KW-0472">Membrane</keyword>
<dbReference type="PANTHER" id="PTHR13037">
    <property type="entry name" value="FORMIN"/>
    <property type="match status" value="1"/>
</dbReference>
<feature type="compositionally biased region" description="Polar residues" evidence="2">
    <location>
        <begin position="1"/>
        <end position="10"/>
    </location>
</feature>
<feature type="region of interest" description="Disordered" evidence="2">
    <location>
        <begin position="1345"/>
        <end position="1383"/>
    </location>
</feature>
<feature type="transmembrane region" description="Helical" evidence="3">
    <location>
        <begin position="1083"/>
        <end position="1106"/>
    </location>
</feature>
<accession>A0A8H6Z2J2</accession>
<keyword evidence="5" id="KW-1185">Reference proteome</keyword>
<feature type="region of interest" description="Disordered" evidence="2">
    <location>
        <begin position="609"/>
        <end position="655"/>
    </location>
</feature>
<evidence type="ECO:0000256" key="2">
    <source>
        <dbReference type="SAM" id="MobiDB-lite"/>
    </source>
</evidence>
<feature type="region of interest" description="Disordered" evidence="2">
    <location>
        <begin position="348"/>
        <end position="426"/>
    </location>
</feature>
<proteinExistence type="predicted"/>
<gene>
    <name evidence="4" type="ORF">MSAN_00742300</name>
</gene>
<feature type="region of interest" description="Disordered" evidence="2">
    <location>
        <begin position="455"/>
        <end position="594"/>
    </location>
</feature>
<feature type="compositionally biased region" description="Low complexity" evidence="2">
    <location>
        <begin position="493"/>
        <end position="508"/>
    </location>
</feature>
<organism evidence="4 5">
    <name type="scientific">Mycena sanguinolenta</name>
    <dbReference type="NCBI Taxonomy" id="230812"/>
    <lineage>
        <taxon>Eukaryota</taxon>
        <taxon>Fungi</taxon>
        <taxon>Dikarya</taxon>
        <taxon>Basidiomycota</taxon>
        <taxon>Agaricomycotina</taxon>
        <taxon>Agaricomycetes</taxon>
        <taxon>Agaricomycetidae</taxon>
        <taxon>Agaricales</taxon>
        <taxon>Marasmiineae</taxon>
        <taxon>Mycenaceae</taxon>
        <taxon>Mycena</taxon>
    </lineage>
</organism>
<dbReference type="PANTHER" id="PTHR13037:SF24">
    <property type="entry name" value="POLYCOMB PROTEIN PCL-RELATED"/>
    <property type="match status" value="1"/>
</dbReference>
<evidence type="ECO:0000256" key="1">
    <source>
        <dbReference type="ARBA" id="ARBA00022581"/>
    </source>
</evidence>
<feature type="compositionally biased region" description="Polar residues" evidence="2">
    <location>
        <begin position="1298"/>
        <end position="1313"/>
    </location>
</feature>
<dbReference type="Proteomes" id="UP000623467">
    <property type="component" value="Unassembled WGS sequence"/>
</dbReference>
<feature type="compositionally biased region" description="Low complexity" evidence="2">
    <location>
        <begin position="470"/>
        <end position="482"/>
    </location>
</feature>
<feature type="region of interest" description="Disordered" evidence="2">
    <location>
        <begin position="172"/>
        <end position="222"/>
    </location>
</feature>
<feature type="compositionally biased region" description="Low complexity" evidence="2">
    <location>
        <begin position="1345"/>
        <end position="1356"/>
    </location>
</feature>
<feature type="compositionally biased region" description="Basic residues" evidence="2">
    <location>
        <begin position="416"/>
        <end position="425"/>
    </location>
</feature>
<keyword evidence="3" id="KW-1133">Transmembrane helix</keyword>
<feature type="compositionally biased region" description="Basic and acidic residues" evidence="2">
    <location>
        <begin position="509"/>
        <end position="518"/>
    </location>
</feature>
<dbReference type="OrthoDB" id="3062801at2759"/>
<evidence type="ECO:0000256" key="3">
    <source>
        <dbReference type="SAM" id="Phobius"/>
    </source>
</evidence>
<feature type="region of interest" description="Disordered" evidence="2">
    <location>
        <begin position="1434"/>
        <end position="1465"/>
    </location>
</feature>
<evidence type="ECO:0000313" key="4">
    <source>
        <dbReference type="EMBL" id="KAF7371078.1"/>
    </source>
</evidence>
<protein>
    <recommendedName>
        <fullName evidence="6">Transmembrane protein</fullName>
    </recommendedName>
</protein>
<evidence type="ECO:0000313" key="5">
    <source>
        <dbReference type="Proteomes" id="UP000623467"/>
    </source>
</evidence>
<feature type="compositionally biased region" description="Polar residues" evidence="2">
    <location>
        <begin position="1367"/>
        <end position="1376"/>
    </location>
</feature>
<sequence length="1465" mass="161640">MDPYTASNAPRQDWGATGMSGQLKDQTTIAGANNWSSAPEPAWLSTELPHFHTKPRRRPSTSLLSQSRYSWLSIPSRHVDGVELRVQLSRKARRVLLMHIPQRRLVNLRITLFRGATIPPMVQQFLAKLRFLGATILSTVRLFLFLLGPHMAFHWYAPPRSTGMYAPYSGPAPPRPPYNPRWSSREDDWGQNETSAPPSFPTKRRRRATAEQFSAGSGDAAGIEVGVPPLDDNRLAIPHTTPLASNDGPPRPASDVLFSRPQDEAVPLPVPLASPIPNLAGLARSRLLRSPTPTTPEFTPYLPGTRPPTPNLPSLADLQRGLFRSNSVDSMSVARTMAMHKLTGGTETYDLSPSLTPPLLPSRSGRTNTVSGGERTAARQLMLNRLGGRLAKEPTEGELGDSSGEEHTLSLSSLTPKRKRRRSRRVIGAASANTSALFDSDFLSTVLNTPTVSLTPLPATFESPPEPRRSTPSPSRAATPRGPAEEEPPLPPASARESPAPSRQSPIEQEQRQPEQLRRWSVVVEDEDEDDEHRSPHLFSESSPDNVMAPPIPGFSGFGAWVRGRQSRPGHSHSPARSHSRGRSPPPHPAGSVFDMRADFEEDQFAGFPAEHLDPPQFEEDTGRKAPTNLDWAGDSESDSFDRDEIPPPRPTWRPATLRNSSFLAHSPDASQLGAGSTVAESIAPLIFTNAGFGHKAHTPHLAVRHPFEIGYSPTYTRRSARVACFGTEAIAQSLFETAFVEVKPFFPERTQSDVEVAYFFSEVAYLIAEVASRFYPAPRRIVVVRDQVAGLRCRFVAQGPIAVPLDILPDTDALSNTGYHESHSFPYAFPPIPEKRTYTNNLPPPVTSSSISANSLSLSLQTAMFVVLFVLFDFIPGQIYLHFLLRIPSLYFSRVTRIFEDARLSLPDIKRIARAKTDQWNSPSDMFMWPPNVQQTPDEMPLPRSLLQFRSSWEGFIDSLMREWKTFNIISVLLLSIQGHSHNAPDRVGISPNNPRVGAVVPDMFGTMRKMHKASSFANEAQKGTTSIWWNIWVLLAMPAIWLAWSIISFLTCIMSFIWLTGSSQDQDDFAMSPRATLGSRLGLTLVFALGVVYFVLVVGTFHRWGDPLDREWMRTVDEWMKEVASYPPQPENLYDSRMPPDNFLPIPPLPRPITPDSWYRYPGAGGNGDDSLIHRFGKLPASDPPLTSHPSAFFNAPQSQSLPASAVPVESMTIIELGDPESDVKGRTGAYADPRWTNTISAPDWHRFMMDISSAWRGQLALTRPAAASSGVDLELPAYTSLSVPPAPESYPPLRNTRTIIPSESSYGSIKPSQYMTTTEQSAPGSEVPAAATEIPIINAFTSTRGFSRSRTPTSSPPPTVDVGSGTSQAQGQQKFKPKPDHAQAVREFIALWNERYFFARNLQAFLMPWPREDTPASGPLYAITLGNKRSFPPRETVPDIGNAVAESGSPKSFTPAEDVPAM</sequence>
<feature type="region of interest" description="Disordered" evidence="2">
    <location>
        <begin position="1291"/>
        <end position="1313"/>
    </location>
</feature>
<keyword evidence="1" id="KW-0945">Host-virus interaction</keyword>
<name>A0A8H6Z2J2_9AGAR</name>
<comment type="caution">
    <text evidence="4">The sequence shown here is derived from an EMBL/GenBank/DDBJ whole genome shotgun (WGS) entry which is preliminary data.</text>
</comment>
<keyword evidence="3" id="KW-0812">Transmembrane</keyword>
<evidence type="ECO:0008006" key="6">
    <source>
        <dbReference type="Google" id="ProtNLM"/>
    </source>
</evidence>